<organism evidence="1 2">
    <name type="scientific">Cryptolaemus montrouzieri</name>
    <dbReference type="NCBI Taxonomy" id="559131"/>
    <lineage>
        <taxon>Eukaryota</taxon>
        <taxon>Metazoa</taxon>
        <taxon>Ecdysozoa</taxon>
        <taxon>Arthropoda</taxon>
        <taxon>Hexapoda</taxon>
        <taxon>Insecta</taxon>
        <taxon>Pterygota</taxon>
        <taxon>Neoptera</taxon>
        <taxon>Endopterygota</taxon>
        <taxon>Coleoptera</taxon>
        <taxon>Polyphaga</taxon>
        <taxon>Cucujiformia</taxon>
        <taxon>Coccinelloidea</taxon>
        <taxon>Coccinellidae</taxon>
        <taxon>Scymninae</taxon>
        <taxon>Scymnini</taxon>
        <taxon>Cryptolaemus</taxon>
    </lineage>
</organism>
<name>A0ABD2NKV5_9CUCU</name>
<protein>
    <submittedName>
        <fullName evidence="1">Uncharacterized protein</fullName>
    </submittedName>
</protein>
<evidence type="ECO:0000313" key="2">
    <source>
        <dbReference type="Proteomes" id="UP001516400"/>
    </source>
</evidence>
<evidence type="ECO:0000313" key="1">
    <source>
        <dbReference type="EMBL" id="KAL3279042.1"/>
    </source>
</evidence>
<keyword evidence="2" id="KW-1185">Reference proteome</keyword>
<dbReference type="AlphaFoldDB" id="A0ABD2NKV5"/>
<gene>
    <name evidence="1" type="ORF">HHI36_016558</name>
</gene>
<sequence length="108" mass="12649">MREEGMELIEEFEESKLDILVVTVTKKKGDGETVFGNERVLLWSGVKGDERAAGAIEYILHKDIKYHLTKWEAVYLIRQELDIKPVSEYIEQRQLGWWGHLKRMNDTA</sequence>
<reference evidence="1 2" key="1">
    <citation type="journal article" date="2021" name="BMC Biol.">
        <title>Horizontally acquired antibacterial genes associated with adaptive radiation of ladybird beetles.</title>
        <authorList>
            <person name="Li H.S."/>
            <person name="Tang X.F."/>
            <person name="Huang Y.H."/>
            <person name="Xu Z.Y."/>
            <person name="Chen M.L."/>
            <person name="Du X.Y."/>
            <person name="Qiu B.Y."/>
            <person name="Chen P.T."/>
            <person name="Zhang W."/>
            <person name="Slipinski A."/>
            <person name="Escalona H.E."/>
            <person name="Waterhouse R.M."/>
            <person name="Zwick A."/>
            <person name="Pang H."/>
        </authorList>
    </citation>
    <scope>NUCLEOTIDE SEQUENCE [LARGE SCALE GENOMIC DNA]</scope>
    <source>
        <strain evidence="1">SYSU2018</strain>
    </source>
</reference>
<comment type="caution">
    <text evidence="1">The sequence shown here is derived from an EMBL/GenBank/DDBJ whole genome shotgun (WGS) entry which is preliminary data.</text>
</comment>
<dbReference type="EMBL" id="JABFTP020000124">
    <property type="protein sequence ID" value="KAL3279042.1"/>
    <property type="molecule type" value="Genomic_DNA"/>
</dbReference>
<accession>A0ABD2NKV5</accession>
<proteinExistence type="predicted"/>
<dbReference type="Proteomes" id="UP001516400">
    <property type="component" value="Unassembled WGS sequence"/>
</dbReference>